<dbReference type="Gene3D" id="3.40.50.11660">
    <property type="entry name" value="Glycosyl transferase family 10, C-terminal domain"/>
    <property type="match status" value="1"/>
</dbReference>
<dbReference type="KEGG" id="dpx:DAPPUDRAFT_107642"/>
<proteinExistence type="inferred from homology"/>
<dbReference type="GO" id="GO:0046920">
    <property type="term" value="F:alpha-(1-&gt;3)-fucosyltransferase activity"/>
    <property type="evidence" value="ECO:0000318"/>
    <property type="project" value="GO_Central"/>
</dbReference>
<keyword evidence="7" id="KW-0735">Signal-anchor</keyword>
<feature type="domain" description="Fucosyltransferase N-terminal" evidence="14">
    <location>
        <begin position="8"/>
        <end position="118"/>
    </location>
</feature>
<evidence type="ECO:0000259" key="13">
    <source>
        <dbReference type="Pfam" id="PF00852"/>
    </source>
</evidence>
<dbReference type="AlphaFoldDB" id="E9GXT0"/>
<dbReference type="InterPro" id="IPR001503">
    <property type="entry name" value="Glyco_trans_10"/>
</dbReference>
<dbReference type="InterPro" id="IPR031481">
    <property type="entry name" value="Glyco_tran_10_N"/>
</dbReference>
<gene>
    <name evidence="15" type="ORF">DAPPUDRAFT_107642</name>
</gene>
<evidence type="ECO:0000313" key="15">
    <source>
        <dbReference type="EMBL" id="EFX75762.1"/>
    </source>
</evidence>
<evidence type="ECO:0000256" key="9">
    <source>
        <dbReference type="ARBA" id="ARBA00023034"/>
    </source>
</evidence>
<dbReference type="GO" id="GO:0032580">
    <property type="term" value="C:Golgi cisterna membrane"/>
    <property type="evidence" value="ECO:0007669"/>
    <property type="project" value="UniProtKB-SubCell"/>
</dbReference>
<keyword evidence="11" id="KW-0325">Glycoprotein</keyword>
<keyword evidence="5 12" id="KW-0808">Transferase</keyword>
<keyword evidence="6 12" id="KW-0812">Transmembrane</keyword>
<dbReference type="Pfam" id="PF00852">
    <property type="entry name" value="Glyco_transf_10"/>
    <property type="match status" value="1"/>
</dbReference>
<evidence type="ECO:0000256" key="10">
    <source>
        <dbReference type="ARBA" id="ARBA00023136"/>
    </source>
</evidence>
<protein>
    <recommendedName>
        <fullName evidence="12">Fucosyltransferase</fullName>
        <ecNumber evidence="12">2.4.1.-</ecNumber>
    </recommendedName>
</protein>
<sequence>MEQPAEFKTILYWNDFFGIEDFTFGLGREPFIQAQCPISTCQVTNDRSQFNGSQVVVFSAQNLNFSDLPPHRFPHQRFVFFEMESPVNTDPQSMLDPRTRFSFFNWTMTYRLDSDIVQRDSYGFVVPRSKHPISAMAYPTFQHSGDVTTTSSPSPTSGKKKLVAWFVSNCVTSIHREDYVKQLGRHVPVDIYGKCGNLSCGDRCLEMIRSDYKFYVAFENSFCTDYVTEKLTRALLYDAVPIVMGGVDYNRFAPPHSFIDVKDFDSPEQLGNYLLLLNASDSLYGRYFEWKRHFNVQLTTKQGWCHLCKLANDDRLPSRTYDDIFQWWVDDPETCNLKVGDTPIQRTS</sequence>
<dbReference type="Proteomes" id="UP000000305">
    <property type="component" value="Unassembled WGS sequence"/>
</dbReference>
<dbReference type="EMBL" id="GL732573">
    <property type="protein sequence ID" value="EFX75762.1"/>
    <property type="molecule type" value="Genomic_DNA"/>
</dbReference>
<evidence type="ECO:0000256" key="8">
    <source>
        <dbReference type="ARBA" id="ARBA00022989"/>
    </source>
</evidence>
<dbReference type="OMA" id="VEHACLT"/>
<dbReference type="InParanoid" id="E9GXT0"/>
<organism evidence="15 16">
    <name type="scientific">Daphnia pulex</name>
    <name type="common">Water flea</name>
    <dbReference type="NCBI Taxonomy" id="6669"/>
    <lineage>
        <taxon>Eukaryota</taxon>
        <taxon>Metazoa</taxon>
        <taxon>Ecdysozoa</taxon>
        <taxon>Arthropoda</taxon>
        <taxon>Crustacea</taxon>
        <taxon>Branchiopoda</taxon>
        <taxon>Diplostraca</taxon>
        <taxon>Cladocera</taxon>
        <taxon>Anomopoda</taxon>
        <taxon>Daphniidae</taxon>
        <taxon>Daphnia</taxon>
    </lineage>
</organism>
<accession>E9GXT0</accession>
<evidence type="ECO:0000256" key="11">
    <source>
        <dbReference type="ARBA" id="ARBA00023180"/>
    </source>
</evidence>
<feature type="domain" description="Fucosyltransferase C-terminal" evidence="13">
    <location>
        <begin position="157"/>
        <end position="327"/>
    </location>
</feature>
<dbReference type="FunFam" id="3.40.50.11660:FF:000004">
    <property type="entry name" value="Glycoprotein 3-alpha-L-fucosyltransferase A"/>
    <property type="match status" value="1"/>
</dbReference>
<evidence type="ECO:0000256" key="1">
    <source>
        <dbReference type="ARBA" id="ARBA00004447"/>
    </source>
</evidence>
<dbReference type="OrthoDB" id="427096at2759"/>
<comment type="pathway">
    <text evidence="2">Protein modification; protein glycosylation.</text>
</comment>
<dbReference type="UniPathway" id="UPA00378"/>
<evidence type="ECO:0000256" key="7">
    <source>
        <dbReference type="ARBA" id="ARBA00022968"/>
    </source>
</evidence>
<dbReference type="eggNOG" id="KOG2619">
    <property type="taxonomic scope" value="Eukaryota"/>
</dbReference>
<dbReference type="PANTHER" id="PTHR48438:SF1">
    <property type="entry name" value="ALPHA-(1,3)-FUCOSYLTRANSFERASE C-RELATED"/>
    <property type="match status" value="1"/>
</dbReference>
<evidence type="ECO:0000313" key="16">
    <source>
        <dbReference type="Proteomes" id="UP000000305"/>
    </source>
</evidence>
<dbReference type="STRING" id="6669.E9GXT0"/>
<comment type="similarity">
    <text evidence="3 12">Belongs to the glycosyltransferase 10 family.</text>
</comment>
<evidence type="ECO:0000256" key="12">
    <source>
        <dbReference type="RuleBase" id="RU003832"/>
    </source>
</evidence>
<dbReference type="InterPro" id="IPR038577">
    <property type="entry name" value="GT10-like_C_sf"/>
</dbReference>
<dbReference type="SUPFAM" id="SSF53756">
    <property type="entry name" value="UDP-Glycosyltransferase/glycogen phosphorylase"/>
    <property type="match status" value="1"/>
</dbReference>
<keyword evidence="9 12" id="KW-0333">Golgi apparatus</keyword>
<evidence type="ECO:0000256" key="3">
    <source>
        <dbReference type="ARBA" id="ARBA00008919"/>
    </source>
</evidence>
<comment type="subcellular location">
    <subcellularLocation>
        <location evidence="1 12">Golgi apparatus</location>
        <location evidence="1 12">Golgi stack membrane</location>
        <topology evidence="1 12">Single-pass type II membrane protein</topology>
    </subcellularLocation>
</comment>
<keyword evidence="16" id="KW-1185">Reference proteome</keyword>
<evidence type="ECO:0000256" key="2">
    <source>
        <dbReference type="ARBA" id="ARBA00004922"/>
    </source>
</evidence>
<dbReference type="PANTHER" id="PTHR48438">
    <property type="entry name" value="ALPHA-(1,3)-FUCOSYLTRANSFERASE C-RELATED"/>
    <property type="match status" value="1"/>
</dbReference>
<name>E9GXT0_DAPPU</name>
<keyword evidence="8" id="KW-1133">Transmembrane helix</keyword>
<keyword evidence="4 12" id="KW-0328">Glycosyltransferase</keyword>
<dbReference type="EC" id="2.4.1.-" evidence="12"/>
<evidence type="ECO:0000259" key="14">
    <source>
        <dbReference type="Pfam" id="PF17039"/>
    </source>
</evidence>
<keyword evidence="10" id="KW-0472">Membrane</keyword>
<dbReference type="Pfam" id="PF17039">
    <property type="entry name" value="Glyco_tran_10_N"/>
    <property type="match status" value="1"/>
</dbReference>
<evidence type="ECO:0000256" key="4">
    <source>
        <dbReference type="ARBA" id="ARBA00022676"/>
    </source>
</evidence>
<evidence type="ECO:0000256" key="6">
    <source>
        <dbReference type="ARBA" id="ARBA00022692"/>
    </source>
</evidence>
<evidence type="ECO:0000256" key="5">
    <source>
        <dbReference type="ARBA" id="ARBA00022679"/>
    </source>
</evidence>
<reference evidence="15 16" key="1">
    <citation type="journal article" date="2011" name="Science">
        <title>The ecoresponsive genome of Daphnia pulex.</title>
        <authorList>
            <person name="Colbourne J.K."/>
            <person name="Pfrender M.E."/>
            <person name="Gilbert D."/>
            <person name="Thomas W.K."/>
            <person name="Tucker A."/>
            <person name="Oakley T.H."/>
            <person name="Tokishita S."/>
            <person name="Aerts A."/>
            <person name="Arnold G.J."/>
            <person name="Basu M.K."/>
            <person name="Bauer D.J."/>
            <person name="Caceres C.E."/>
            <person name="Carmel L."/>
            <person name="Casola C."/>
            <person name="Choi J.H."/>
            <person name="Detter J.C."/>
            <person name="Dong Q."/>
            <person name="Dusheyko S."/>
            <person name="Eads B.D."/>
            <person name="Frohlich T."/>
            <person name="Geiler-Samerotte K.A."/>
            <person name="Gerlach D."/>
            <person name="Hatcher P."/>
            <person name="Jogdeo S."/>
            <person name="Krijgsveld J."/>
            <person name="Kriventseva E.V."/>
            <person name="Kultz D."/>
            <person name="Laforsch C."/>
            <person name="Lindquist E."/>
            <person name="Lopez J."/>
            <person name="Manak J.R."/>
            <person name="Muller J."/>
            <person name="Pangilinan J."/>
            <person name="Patwardhan R.P."/>
            <person name="Pitluck S."/>
            <person name="Pritham E.J."/>
            <person name="Rechtsteiner A."/>
            <person name="Rho M."/>
            <person name="Rogozin I.B."/>
            <person name="Sakarya O."/>
            <person name="Salamov A."/>
            <person name="Schaack S."/>
            <person name="Shapiro H."/>
            <person name="Shiga Y."/>
            <person name="Skalitzky C."/>
            <person name="Smith Z."/>
            <person name="Souvorov A."/>
            <person name="Sung W."/>
            <person name="Tang Z."/>
            <person name="Tsuchiya D."/>
            <person name="Tu H."/>
            <person name="Vos H."/>
            <person name="Wang M."/>
            <person name="Wolf Y.I."/>
            <person name="Yamagata H."/>
            <person name="Yamada T."/>
            <person name="Ye Y."/>
            <person name="Shaw J.R."/>
            <person name="Andrews J."/>
            <person name="Crease T.J."/>
            <person name="Tang H."/>
            <person name="Lucas S.M."/>
            <person name="Robertson H.M."/>
            <person name="Bork P."/>
            <person name="Koonin E.V."/>
            <person name="Zdobnov E.M."/>
            <person name="Grigoriev I.V."/>
            <person name="Lynch M."/>
            <person name="Boore J.L."/>
        </authorList>
    </citation>
    <scope>NUCLEOTIDE SEQUENCE [LARGE SCALE GENOMIC DNA]</scope>
</reference>
<dbReference type="InterPro" id="IPR055270">
    <property type="entry name" value="Glyco_tran_10_C"/>
</dbReference>
<dbReference type="HOGENOM" id="CLU_032075_3_0_1"/>